<keyword evidence="3" id="KW-1185">Reference proteome</keyword>
<dbReference type="InterPro" id="IPR043176">
    <property type="entry name" value="NlpE_N_sf"/>
</dbReference>
<dbReference type="EMBL" id="JACCEM010000003">
    <property type="protein sequence ID" value="NYT48913.1"/>
    <property type="molecule type" value="Genomic_DNA"/>
</dbReference>
<dbReference type="Gene3D" id="2.40.128.300">
    <property type="match status" value="1"/>
</dbReference>
<evidence type="ECO:0000256" key="1">
    <source>
        <dbReference type="SAM" id="MobiDB-lite"/>
    </source>
</evidence>
<name>A0A853FWD5_9BURK</name>
<organism evidence="2 3">
    <name type="scientific">Parapusillimonas granuli</name>
    <dbReference type="NCBI Taxonomy" id="380911"/>
    <lineage>
        <taxon>Bacteria</taxon>
        <taxon>Pseudomonadati</taxon>
        <taxon>Pseudomonadota</taxon>
        <taxon>Betaproteobacteria</taxon>
        <taxon>Burkholderiales</taxon>
        <taxon>Alcaligenaceae</taxon>
        <taxon>Parapusillimonas</taxon>
    </lineage>
</organism>
<protein>
    <submittedName>
        <fullName evidence="2">Copper resistance protein NlpE N-terminal domain-containing protein</fullName>
    </submittedName>
</protein>
<sequence length="223" mass="23686">MSSPLRPRTVYLKPLGAMLLAVGLAGCAQQSRPGYYDVPRESTLSDAQNQAQGRSGARAPSQIQLGFGRQEAQQAQPEAAQERAAAAKARPLTEAKTFLGTVPCPPGNTGCTAARITLTLAPGGEWRARTTLLGTPEQKPMAQQGCWDVTGTDPLRIVLMLKNNQAGKASLSFVNDNVLRILTLDDVQPLVEHRLTRQPDIDGIAELPGEPLNCSLPGAAQPS</sequence>
<dbReference type="RefSeq" id="WP_180154216.1">
    <property type="nucleotide sequence ID" value="NZ_JACCEM010000003.1"/>
</dbReference>
<feature type="compositionally biased region" description="Polar residues" evidence="1">
    <location>
        <begin position="42"/>
        <end position="53"/>
    </location>
</feature>
<evidence type="ECO:0000313" key="2">
    <source>
        <dbReference type="EMBL" id="NYT48913.1"/>
    </source>
</evidence>
<dbReference type="PROSITE" id="PS51257">
    <property type="entry name" value="PROKAR_LIPOPROTEIN"/>
    <property type="match status" value="1"/>
</dbReference>
<accession>A0A853FWD5</accession>
<dbReference type="Proteomes" id="UP000559809">
    <property type="component" value="Unassembled WGS sequence"/>
</dbReference>
<comment type="caution">
    <text evidence="2">The sequence shown here is derived from an EMBL/GenBank/DDBJ whole genome shotgun (WGS) entry which is preliminary data.</text>
</comment>
<reference evidence="2 3" key="1">
    <citation type="submission" date="2020-07" db="EMBL/GenBank/DDBJ databases">
        <title>Taxonomic revisions and descriptions of new bacterial species based on genomic comparisons in the high-G+C-content subgroup of the family Alcaligenaceae.</title>
        <authorList>
            <person name="Szabo A."/>
            <person name="Felfoldi T."/>
        </authorList>
    </citation>
    <scope>NUCLEOTIDE SEQUENCE [LARGE SCALE GENOMIC DNA]</scope>
    <source>
        <strain evidence="2 3">LMG 24012</strain>
    </source>
</reference>
<proteinExistence type="predicted"/>
<gene>
    <name evidence="2" type="ORF">H0A72_06270</name>
</gene>
<feature type="region of interest" description="Disordered" evidence="1">
    <location>
        <begin position="37"/>
        <end position="59"/>
    </location>
</feature>
<evidence type="ECO:0000313" key="3">
    <source>
        <dbReference type="Proteomes" id="UP000559809"/>
    </source>
</evidence>
<dbReference type="AlphaFoldDB" id="A0A853FWD5"/>